<feature type="transmembrane region" description="Helical" evidence="2">
    <location>
        <begin position="329"/>
        <end position="347"/>
    </location>
</feature>
<keyword evidence="2" id="KW-0472">Membrane</keyword>
<dbReference type="EMBL" id="CP001101">
    <property type="protein sequence ID" value="ACE04555.1"/>
    <property type="molecule type" value="Genomic_DNA"/>
</dbReference>
<feature type="transmembrane region" description="Helical" evidence="2">
    <location>
        <begin position="381"/>
        <end position="406"/>
    </location>
</feature>
<feature type="transmembrane region" description="Helical" evidence="2">
    <location>
        <begin position="986"/>
        <end position="1012"/>
    </location>
</feature>
<dbReference type="PRINTS" id="PR00702">
    <property type="entry name" value="ACRIFLAVINRP"/>
</dbReference>
<dbReference type="GO" id="GO:0005886">
    <property type="term" value="C:plasma membrane"/>
    <property type="evidence" value="ECO:0007669"/>
    <property type="project" value="TreeGrafter"/>
</dbReference>
<keyword evidence="2" id="KW-1133">Transmembrane helix</keyword>
<feature type="transmembrane region" description="Helical" evidence="2">
    <location>
        <begin position="860"/>
        <end position="876"/>
    </location>
</feature>
<dbReference type="InterPro" id="IPR027463">
    <property type="entry name" value="AcrB_DN_DC_subdom"/>
</dbReference>
<name>B3EKC8_CHLPB</name>
<dbReference type="OrthoDB" id="9798415at2"/>
<dbReference type="SUPFAM" id="SSF82693">
    <property type="entry name" value="Multidrug efflux transporter AcrB pore domain, PN1, PN2, PC1 and PC2 subdomains"/>
    <property type="match status" value="2"/>
</dbReference>
<sequence length="1054" mass="116904">MKGIIRQFIRYPVLGNAIFLAIFLFGFLAFKGMKTTFFPEVPSHTIFVVASFPGASPEEIEEGITLKIEDKLKGVTGIERVTSISQENSATITVELLQNYDVNILLQEVSNAVDQISSFPVGLEKIRIYKMEMTDFVVAYSVYGDVDLDVLKTYARRIERELRNNEGISKITLSGFPEEEIEVSIREDVLKSYGLTFDEVASAVSGANLRITGGTIKGSDEELLIRSDNQGYYAADIENLVVRTSAAGGLVRLRDIADVKDRWSEDPNRTYYDGKPSVTIDIEKTSDEDMFSIAAKTAAFMEEFDRKHDDVSISLLRDGSGIVQERANILASNGLIGSVLVVLFLSFSLNPRMAFWVALSIPLSFAGMFMLGTFYGLTINVVSLLAMILVVGILVDDGIVVAESIYQQYEKGLKPLDAAVKGTMDVLPSVVAAVLTTIVFFTLFLSLEGSFGERFRDIGFVVIATLLISLVEGIFILPGHIAHSRALRGNPREKTWLLRKSEAFIRFQRDRFYAPVLRFSIKNPLITAMVPVALLFITVGALQGGIVKLTFFPNLEFDNVQLTFEMPAGTRQTVTDSLLARMEMNVKEVSDEYKEEYGQDLVKAIGRSVGPDAHKGGLRITLLESQFRQWSSRQVSNAIREKIGAVPGAEKLQVGTGGFWGMPVSIALKSDNLVQLRGAKESLERELKKMPELKDIIDDDPPGLREVRVTLNEKARSLGLTEAEVMNQVRSGFFGYETQRILRGIDEVKVWVRFAETDRESVAKMERMDIRLPDGRAFPLGAIANVRIERGVSTVNHIDAQRVVKIEADITDSKESVPDLLERIDLQIMPDILKAFPDVSYDFEGQSRESDKTTASMKKVFPVVLGMMFLVVVFSFRSFLQAFIVFLMIPFSFVGVVWGHFIQGYLISILSIFGVIALIGIVINDALVFVNAFNSRLQAGKHFKDALYEVGLSRFRPIVLTSLTTIAGLGPLIFEQSRQAQFLSPMAISVAYGLLFGTLLTLVMLPALLVLLNHAKVLAVGLLRGEKPSPESVEPASMRRELFEGEEREQGTAG</sequence>
<dbReference type="SUPFAM" id="SSF82714">
    <property type="entry name" value="Multidrug efflux transporter AcrB TolC docking domain, DN and DC subdomains"/>
    <property type="match status" value="2"/>
</dbReference>
<feature type="transmembrane region" description="Helical" evidence="2">
    <location>
        <begin position="12"/>
        <end position="30"/>
    </location>
</feature>
<dbReference type="Gene3D" id="3.30.70.1430">
    <property type="entry name" value="Multidrug efflux transporter AcrB pore domain"/>
    <property type="match status" value="2"/>
</dbReference>
<proteinExistence type="predicted"/>
<evidence type="ECO:0000313" key="3">
    <source>
        <dbReference type="EMBL" id="ACE04555.1"/>
    </source>
</evidence>
<accession>B3EKC8</accession>
<feature type="transmembrane region" description="Helical" evidence="2">
    <location>
        <begin position="525"/>
        <end position="546"/>
    </location>
</feature>
<dbReference type="AlphaFoldDB" id="B3EKC8"/>
<dbReference type="KEGG" id="cpb:Cphamn1_1635"/>
<dbReference type="SUPFAM" id="SSF82866">
    <property type="entry name" value="Multidrug efflux transporter AcrB transmembrane domain"/>
    <property type="match status" value="2"/>
</dbReference>
<dbReference type="InterPro" id="IPR001036">
    <property type="entry name" value="Acrflvin-R"/>
</dbReference>
<dbReference type="Gene3D" id="3.30.70.1320">
    <property type="entry name" value="Multidrug efflux transporter AcrB pore domain like"/>
    <property type="match status" value="1"/>
</dbReference>
<feature type="compositionally biased region" description="Basic and acidic residues" evidence="1">
    <location>
        <begin position="1037"/>
        <end position="1054"/>
    </location>
</feature>
<gene>
    <name evidence="3" type="ordered locus">Cphamn1_1635</name>
</gene>
<dbReference type="GO" id="GO:0042910">
    <property type="term" value="F:xenobiotic transmembrane transporter activity"/>
    <property type="evidence" value="ECO:0007669"/>
    <property type="project" value="TreeGrafter"/>
</dbReference>
<dbReference type="Pfam" id="PF00873">
    <property type="entry name" value="ACR_tran"/>
    <property type="match status" value="1"/>
</dbReference>
<dbReference type="Gene3D" id="1.20.1640.10">
    <property type="entry name" value="Multidrug efflux transporter AcrB transmembrane domain"/>
    <property type="match status" value="2"/>
</dbReference>
<evidence type="ECO:0000256" key="1">
    <source>
        <dbReference type="SAM" id="MobiDB-lite"/>
    </source>
</evidence>
<feature type="transmembrane region" description="Helical" evidence="2">
    <location>
        <begin position="458"/>
        <end position="478"/>
    </location>
</feature>
<feature type="transmembrane region" description="Helical" evidence="2">
    <location>
        <begin position="955"/>
        <end position="974"/>
    </location>
</feature>
<dbReference type="eggNOG" id="COG0841">
    <property type="taxonomic scope" value="Bacteria"/>
</dbReference>
<dbReference type="HOGENOM" id="CLU_002755_1_2_10"/>
<feature type="transmembrane region" description="Helical" evidence="2">
    <location>
        <begin position="426"/>
        <end position="446"/>
    </location>
</feature>
<dbReference type="PANTHER" id="PTHR32063">
    <property type="match status" value="1"/>
</dbReference>
<dbReference type="Gene3D" id="3.30.2090.10">
    <property type="entry name" value="Multidrug efflux transporter AcrB TolC docking domain, DN and DC subdomains"/>
    <property type="match status" value="2"/>
</dbReference>
<keyword evidence="2" id="KW-0812">Transmembrane</keyword>
<feature type="transmembrane region" description="Helical" evidence="2">
    <location>
        <begin position="883"/>
        <end position="901"/>
    </location>
</feature>
<dbReference type="STRING" id="331678.Cphamn1_1635"/>
<protein>
    <submittedName>
        <fullName evidence="3">Acriflavin resistance protein</fullName>
    </submittedName>
</protein>
<organism evidence="3">
    <name type="scientific">Chlorobium phaeobacteroides (strain BS1)</name>
    <dbReference type="NCBI Taxonomy" id="331678"/>
    <lineage>
        <taxon>Bacteria</taxon>
        <taxon>Pseudomonadati</taxon>
        <taxon>Chlorobiota</taxon>
        <taxon>Chlorobiia</taxon>
        <taxon>Chlorobiales</taxon>
        <taxon>Chlorobiaceae</taxon>
        <taxon>Chlorobium/Pelodictyon group</taxon>
        <taxon>Chlorobium</taxon>
    </lineage>
</organism>
<feature type="region of interest" description="Disordered" evidence="1">
    <location>
        <begin position="1027"/>
        <end position="1054"/>
    </location>
</feature>
<reference evidence="3" key="1">
    <citation type="submission" date="2008-06" db="EMBL/GenBank/DDBJ databases">
        <title>Complete sequence of Chlorobium phaeobacteroides BS1.</title>
        <authorList>
            <consortium name="US DOE Joint Genome Institute"/>
            <person name="Lucas S."/>
            <person name="Copeland A."/>
            <person name="Lapidus A."/>
            <person name="Glavina del Rio T."/>
            <person name="Dalin E."/>
            <person name="Tice H."/>
            <person name="Bruce D."/>
            <person name="Goodwin L."/>
            <person name="Pitluck S."/>
            <person name="Schmutz J."/>
            <person name="Larimer F."/>
            <person name="Land M."/>
            <person name="Hauser L."/>
            <person name="Kyrpides N."/>
            <person name="Ovchinnikova G."/>
            <person name="Li T."/>
            <person name="Liu Z."/>
            <person name="Zhao F."/>
            <person name="Overmann J."/>
            <person name="Bryant D.A."/>
            <person name="Richardson P."/>
        </authorList>
    </citation>
    <scope>NUCLEOTIDE SEQUENCE [LARGE SCALE GENOMIC DNA]</scope>
    <source>
        <strain evidence="3">BS1</strain>
    </source>
</reference>
<feature type="transmembrane region" description="Helical" evidence="2">
    <location>
        <begin position="907"/>
        <end position="934"/>
    </location>
</feature>
<feature type="transmembrane region" description="Helical" evidence="2">
    <location>
        <begin position="354"/>
        <end position="375"/>
    </location>
</feature>
<dbReference type="PANTHER" id="PTHR32063:SF33">
    <property type="entry name" value="RND SUPERFAMILY EFFLUX PUMP PERMEASE COMPONENT"/>
    <property type="match status" value="1"/>
</dbReference>
<dbReference type="Gene3D" id="3.30.70.1440">
    <property type="entry name" value="Multidrug efflux transporter AcrB pore domain"/>
    <property type="match status" value="1"/>
</dbReference>
<evidence type="ECO:0000256" key="2">
    <source>
        <dbReference type="SAM" id="Phobius"/>
    </source>
</evidence>